<evidence type="ECO:0008006" key="4">
    <source>
        <dbReference type="Google" id="ProtNLM"/>
    </source>
</evidence>
<dbReference type="PATRIC" id="fig|1565605.3.peg.726"/>
<evidence type="ECO:0000256" key="1">
    <source>
        <dbReference type="SAM" id="Phobius"/>
    </source>
</evidence>
<organism evidence="2 3">
    <name type="scientific">Rugosibacter aromaticivorans</name>
    <dbReference type="NCBI Taxonomy" id="1565605"/>
    <lineage>
        <taxon>Bacteria</taxon>
        <taxon>Pseudomonadati</taxon>
        <taxon>Pseudomonadota</taxon>
        <taxon>Betaproteobacteria</taxon>
        <taxon>Nitrosomonadales</taxon>
        <taxon>Sterolibacteriaceae</taxon>
        <taxon>Rugosibacter</taxon>
    </lineage>
</organism>
<dbReference type="KEGG" id="rbu:PG1C_03440"/>
<dbReference type="Proteomes" id="UP000061603">
    <property type="component" value="Chromosome"/>
</dbReference>
<dbReference type="SUPFAM" id="SSF81324">
    <property type="entry name" value="Voltage-gated potassium channels"/>
    <property type="match status" value="1"/>
</dbReference>
<sequence length="114" mass="12775">MYESKAHPPLPRRQFARRVLRHAAVALALLLFSLLLGMAGYMYFEHLPWRDAFLNAAMLMGGMGPVDAPHTDGGKLFAGLYALYAGLLFLVIAGIVLTPVVHRVMHTFHWEEDQ</sequence>
<feature type="transmembrane region" description="Helical" evidence="1">
    <location>
        <begin position="20"/>
        <end position="44"/>
    </location>
</feature>
<keyword evidence="3" id="KW-1185">Reference proteome</keyword>
<reference evidence="2 3" key="1">
    <citation type="journal article" date="2015" name="Genome Announc.">
        <title>Complete Genome Sequence of a Novel Bacterium within the Family Rhodocyclaceae That Degrades Polycyclic Aromatic Hydrocarbons.</title>
        <authorList>
            <person name="Singleton D.R."/>
            <person name="Dickey A.N."/>
            <person name="Scholl E.H."/>
            <person name="Wright F.A."/>
            <person name="Aitken M.D."/>
        </authorList>
    </citation>
    <scope>NUCLEOTIDE SEQUENCE [LARGE SCALE GENOMIC DNA]</scope>
    <source>
        <strain evidence="3">PG1-Ca6</strain>
    </source>
</reference>
<dbReference type="Gene3D" id="1.10.287.70">
    <property type="match status" value="1"/>
</dbReference>
<keyword evidence="1" id="KW-0472">Membrane</keyword>
<accession>A0A0C5JQ44</accession>
<gene>
    <name evidence="2" type="ORF">PG1C_03440</name>
</gene>
<evidence type="ECO:0000313" key="3">
    <source>
        <dbReference type="Proteomes" id="UP000061603"/>
    </source>
</evidence>
<dbReference type="HOGENOM" id="CLU_141669_0_0_4"/>
<protein>
    <recommendedName>
        <fullName evidence="4">Potassium channel domain-containing protein</fullName>
    </recommendedName>
</protein>
<feature type="transmembrane region" description="Helical" evidence="1">
    <location>
        <begin position="81"/>
        <end position="101"/>
    </location>
</feature>
<keyword evidence="1" id="KW-1133">Transmembrane helix</keyword>
<proteinExistence type="predicted"/>
<keyword evidence="1" id="KW-0812">Transmembrane</keyword>
<evidence type="ECO:0000313" key="2">
    <source>
        <dbReference type="EMBL" id="AJP49381.1"/>
    </source>
</evidence>
<name>A0A0C5JQ44_9PROT</name>
<dbReference type="AlphaFoldDB" id="A0A0C5JQ44"/>
<dbReference type="EMBL" id="CP010554">
    <property type="protein sequence ID" value="AJP49381.1"/>
    <property type="molecule type" value="Genomic_DNA"/>
</dbReference>